<evidence type="ECO:0000313" key="3">
    <source>
        <dbReference type="Proteomes" id="UP000242519"/>
    </source>
</evidence>
<feature type="compositionally biased region" description="Low complexity" evidence="1">
    <location>
        <begin position="42"/>
        <end position="58"/>
    </location>
</feature>
<proteinExistence type="predicted"/>
<dbReference type="Proteomes" id="UP000242519">
    <property type="component" value="Unassembled WGS sequence"/>
</dbReference>
<sequence length="122" mass="12803">MSLYFIPPQPQSGIARPRRIDSYSTRAELLCMAQGGAEAESRLSSPSSARISSSAPHSPQSRGTSTCASWHLTARQQQGILPQDPAHVAGPGATANIAFDRGWPFGFASPSPLPDSSPGASR</sequence>
<keyword evidence="3" id="KW-1185">Reference proteome</keyword>
<protein>
    <submittedName>
        <fullName evidence="2">Uncharacterized protein</fullName>
    </submittedName>
</protein>
<reference evidence="2 3" key="1">
    <citation type="submission" date="2017-04" db="EMBL/GenBank/DDBJ databases">
        <title>Draft genome sequence of Marssonina coronaria NL1: causal agent of apple blotch.</title>
        <authorList>
            <person name="Cheng Q."/>
        </authorList>
    </citation>
    <scope>NUCLEOTIDE SEQUENCE [LARGE SCALE GENOMIC DNA]</scope>
    <source>
        <strain evidence="2 3">NL1</strain>
    </source>
</reference>
<accession>A0A218ZGP6</accession>
<dbReference type="EMBL" id="MZNU01000019">
    <property type="protein sequence ID" value="OWP07229.1"/>
    <property type="molecule type" value="Genomic_DNA"/>
</dbReference>
<evidence type="ECO:0000313" key="2">
    <source>
        <dbReference type="EMBL" id="OWP07229.1"/>
    </source>
</evidence>
<dbReference type="InParanoid" id="A0A218ZGP6"/>
<dbReference type="AlphaFoldDB" id="A0A218ZGP6"/>
<comment type="caution">
    <text evidence="2">The sequence shown here is derived from an EMBL/GenBank/DDBJ whole genome shotgun (WGS) entry which is preliminary data.</text>
</comment>
<evidence type="ECO:0000256" key="1">
    <source>
        <dbReference type="SAM" id="MobiDB-lite"/>
    </source>
</evidence>
<name>A0A218ZGP6_9HELO</name>
<gene>
    <name evidence="2" type="ORF">B2J93_2002</name>
</gene>
<feature type="region of interest" description="Disordered" evidence="1">
    <location>
        <begin position="34"/>
        <end position="67"/>
    </location>
</feature>
<organism evidence="2 3">
    <name type="scientific">Diplocarpon coronariae</name>
    <dbReference type="NCBI Taxonomy" id="2795749"/>
    <lineage>
        <taxon>Eukaryota</taxon>
        <taxon>Fungi</taxon>
        <taxon>Dikarya</taxon>
        <taxon>Ascomycota</taxon>
        <taxon>Pezizomycotina</taxon>
        <taxon>Leotiomycetes</taxon>
        <taxon>Helotiales</taxon>
        <taxon>Drepanopezizaceae</taxon>
        <taxon>Diplocarpon</taxon>
    </lineage>
</organism>